<dbReference type="Proteomes" id="UP000801492">
    <property type="component" value="Unassembled WGS sequence"/>
</dbReference>
<reference evidence="2" key="1">
    <citation type="submission" date="2019-08" db="EMBL/GenBank/DDBJ databases">
        <title>The genome of the North American firefly Photinus pyralis.</title>
        <authorList>
            <consortium name="Photinus pyralis genome working group"/>
            <person name="Fallon T.R."/>
            <person name="Sander Lower S.E."/>
            <person name="Weng J.-K."/>
        </authorList>
    </citation>
    <scope>NUCLEOTIDE SEQUENCE</scope>
    <source>
        <strain evidence="2">TRF0915ILg1</strain>
        <tissue evidence="2">Whole body</tissue>
    </source>
</reference>
<dbReference type="SMART" id="SM00268">
    <property type="entry name" value="ACTIN"/>
    <property type="match status" value="1"/>
</dbReference>
<sequence>MPLYEGIGAITDKLVVVIDIGAAYTKLGFSGEFSPRCIIRSEVKCKDTGRVRNIRDYENAQDLYDLLVDFVHMLYFKYALLSPKDRPVVIIESLLCPTIFRETLAKVLFCHYEVSMMLVLPSHLVCLAPLAVDTALVLDVGYTEAIAIPVCHGLPVIHAWQALPIASQAVHGNLKTLLTACNTGINSISEWTIEDIKVRCCFVTTQKRAQEFSKATPEITTCLEVKYPLEGSRTLTIPGKVRETVYEIFFEEDNDHQCMSTMILDAILKVNVDLRIKLSENIVIMGGTAMTPGFKNRLKDELYKQLKSDRYSKLKITKFKFHSPPSKDNYTAWLGGAIYGCTELLSMKGLSRENYLKENRLPDWANMKDNLRTL</sequence>
<gene>
    <name evidence="2" type="ORF">ILUMI_07186</name>
</gene>
<dbReference type="Gene3D" id="3.90.640.10">
    <property type="entry name" value="Actin, Chain A, domain 4"/>
    <property type="match status" value="1"/>
</dbReference>
<keyword evidence="3" id="KW-1185">Reference proteome</keyword>
<comment type="caution">
    <text evidence="2">The sequence shown here is derived from an EMBL/GenBank/DDBJ whole genome shotgun (WGS) entry which is preliminary data.</text>
</comment>
<protein>
    <recommendedName>
        <fullName evidence="4">Actin-related protein 10</fullName>
    </recommendedName>
</protein>
<accession>A0A8K0D3Z6</accession>
<dbReference type="OrthoDB" id="337660at2759"/>
<dbReference type="SUPFAM" id="SSF53067">
    <property type="entry name" value="Actin-like ATPase domain"/>
    <property type="match status" value="2"/>
</dbReference>
<dbReference type="PANTHER" id="PTHR11937">
    <property type="entry name" value="ACTIN"/>
    <property type="match status" value="1"/>
</dbReference>
<organism evidence="2 3">
    <name type="scientific">Ignelater luminosus</name>
    <name type="common">Cucubano</name>
    <name type="synonym">Pyrophorus luminosus</name>
    <dbReference type="NCBI Taxonomy" id="2038154"/>
    <lineage>
        <taxon>Eukaryota</taxon>
        <taxon>Metazoa</taxon>
        <taxon>Ecdysozoa</taxon>
        <taxon>Arthropoda</taxon>
        <taxon>Hexapoda</taxon>
        <taxon>Insecta</taxon>
        <taxon>Pterygota</taxon>
        <taxon>Neoptera</taxon>
        <taxon>Endopterygota</taxon>
        <taxon>Coleoptera</taxon>
        <taxon>Polyphaga</taxon>
        <taxon>Elateriformia</taxon>
        <taxon>Elateroidea</taxon>
        <taxon>Elateridae</taxon>
        <taxon>Agrypninae</taxon>
        <taxon>Pyrophorini</taxon>
        <taxon>Ignelater</taxon>
    </lineage>
</organism>
<name>A0A8K0D3Z6_IGNLU</name>
<evidence type="ECO:0000313" key="3">
    <source>
        <dbReference type="Proteomes" id="UP000801492"/>
    </source>
</evidence>
<dbReference type="Pfam" id="PF00022">
    <property type="entry name" value="Actin"/>
    <property type="match status" value="2"/>
</dbReference>
<dbReference type="CDD" id="cd10207">
    <property type="entry name" value="ASKHA_NBD_Arp10"/>
    <property type="match status" value="1"/>
</dbReference>
<dbReference type="Gene3D" id="3.30.420.40">
    <property type="match status" value="2"/>
</dbReference>
<evidence type="ECO:0008006" key="4">
    <source>
        <dbReference type="Google" id="ProtNLM"/>
    </source>
</evidence>
<dbReference type="EMBL" id="VTPC01003136">
    <property type="protein sequence ID" value="KAF2898988.1"/>
    <property type="molecule type" value="Genomic_DNA"/>
</dbReference>
<proteinExistence type="inferred from homology"/>
<dbReference type="AlphaFoldDB" id="A0A8K0D3Z6"/>
<dbReference type="InterPro" id="IPR004000">
    <property type="entry name" value="Actin"/>
</dbReference>
<evidence type="ECO:0000313" key="2">
    <source>
        <dbReference type="EMBL" id="KAF2898988.1"/>
    </source>
</evidence>
<comment type="similarity">
    <text evidence="1">Belongs to the actin family.</text>
</comment>
<dbReference type="InterPro" id="IPR043129">
    <property type="entry name" value="ATPase_NBD"/>
</dbReference>
<evidence type="ECO:0000256" key="1">
    <source>
        <dbReference type="RuleBase" id="RU000487"/>
    </source>
</evidence>